<proteinExistence type="predicted"/>
<evidence type="ECO:0000313" key="2">
    <source>
        <dbReference type="WBParaSite" id="PSU_v2.g21202.t1"/>
    </source>
</evidence>
<dbReference type="WBParaSite" id="PSU_v2.g21202.t1">
    <property type="protein sequence ID" value="PSU_v2.g21202.t1"/>
    <property type="gene ID" value="PSU_v2.g21202"/>
</dbReference>
<organism evidence="1 2">
    <name type="scientific">Panagrolaimus superbus</name>
    <dbReference type="NCBI Taxonomy" id="310955"/>
    <lineage>
        <taxon>Eukaryota</taxon>
        <taxon>Metazoa</taxon>
        <taxon>Ecdysozoa</taxon>
        <taxon>Nematoda</taxon>
        <taxon>Chromadorea</taxon>
        <taxon>Rhabditida</taxon>
        <taxon>Tylenchina</taxon>
        <taxon>Panagrolaimomorpha</taxon>
        <taxon>Panagrolaimoidea</taxon>
        <taxon>Panagrolaimidae</taxon>
        <taxon>Panagrolaimus</taxon>
    </lineage>
</organism>
<keyword evidence="1" id="KW-1185">Reference proteome</keyword>
<sequence length="142" mass="16534">MILTPESLPLDPMLELHNELKNVLEENATVIILFGQEDKMCSKLLKTKLNYHTAGYFIIAHNNELSDIDTPNKVFDQYELYKNQIDGRKFYIGCRFGWYGERQLMEKQVDLDCIDADDLFWTYSDGINKFILPLQGLGINLH</sequence>
<dbReference type="AlphaFoldDB" id="A0A914YP50"/>
<evidence type="ECO:0000313" key="1">
    <source>
        <dbReference type="Proteomes" id="UP000887577"/>
    </source>
</evidence>
<protein>
    <submittedName>
        <fullName evidence="2">Uncharacterized protein</fullName>
    </submittedName>
</protein>
<dbReference type="Proteomes" id="UP000887577">
    <property type="component" value="Unplaced"/>
</dbReference>
<name>A0A914YP50_9BILA</name>
<accession>A0A914YP50</accession>
<reference evidence="2" key="1">
    <citation type="submission" date="2022-11" db="UniProtKB">
        <authorList>
            <consortium name="WormBaseParasite"/>
        </authorList>
    </citation>
    <scope>IDENTIFICATION</scope>
</reference>